<proteinExistence type="predicted"/>
<keyword evidence="2" id="KW-1185">Reference proteome</keyword>
<organism evidence="1 2">
    <name type="scientific">Brasilonema bromeliae SPC951</name>
    <dbReference type="NCBI Taxonomy" id="385972"/>
    <lineage>
        <taxon>Bacteria</taxon>
        <taxon>Bacillati</taxon>
        <taxon>Cyanobacteriota</taxon>
        <taxon>Cyanophyceae</taxon>
        <taxon>Nostocales</taxon>
        <taxon>Scytonemataceae</taxon>
        <taxon>Brasilonema</taxon>
        <taxon>Bromeliae group (in: Brasilonema)</taxon>
    </lineage>
</organism>
<dbReference type="Proteomes" id="UP000718564">
    <property type="component" value="Unassembled WGS sequence"/>
</dbReference>
<evidence type="ECO:0000313" key="2">
    <source>
        <dbReference type="Proteomes" id="UP000718564"/>
    </source>
</evidence>
<protein>
    <submittedName>
        <fullName evidence="1">Uncharacterized protein</fullName>
    </submittedName>
</protein>
<name>A0ABX1PAF6_9CYAN</name>
<dbReference type="EMBL" id="QMEB01000120">
    <property type="protein sequence ID" value="NMG20876.1"/>
    <property type="molecule type" value="Genomic_DNA"/>
</dbReference>
<evidence type="ECO:0000313" key="1">
    <source>
        <dbReference type="EMBL" id="NMG20876.1"/>
    </source>
</evidence>
<sequence>MTRRSRLQHHQRDIFSRLAIAQGGAEAIAFTATYLLRFAAVGERILSSLKFIFFRLSQINHLLTITTKGERPNTFGKLPNEFTAHVPHAVFILSGWVSFFSFSPPKNLFYGTPTVIHNLKF</sequence>
<accession>A0ABX1PAF6</accession>
<gene>
    <name evidence="1" type="ORF">DP116_15990</name>
</gene>
<reference evidence="1 2" key="1">
    <citation type="submission" date="2018-06" db="EMBL/GenBank/DDBJ databases">
        <title>Comparative genomics of Brasilonema spp. strains.</title>
        <authorList>
            <person name="Alvarenga D.O."/>
            <person name="Fiore M.F."/>
            <person name="Varani A.M."/>
        </authorList>
    </citation>
    <scope>NUCLEOTIDE SEQUENCE [LARGE SCALE GENOMIC DNA]</scope>
    <source>
        <strain evidence="1 2">SPC951</strain>
    </source>
</reference>
<comment type="caution">
    <text evidence="1">The sequence shown here is derived from an EMBL/GenBank/DDBJ whole genome shotgun (WGS) entry which is preliminary data.</text>
</comment>